<dbReference type="AlphaFoldDB" id="A0A369BAM3"/>
<dbReference type="PANTHER" id="PTHR43460:SF1">
    <property type="entry name" value="METHYLTRANSFERASE TYPE 11 DOMAIN-CONTAINING PROTEIN"/>
    <property type="match status" value="1"/>
</dbReference>
<dbReference type="SUPFAM" id="SSF53335">
    <property type="entry name" value="S-adenosyl-L-methionine-dependent methyltransferases"/>
    <property type="match status" value="1"/>
</dbReference>
<evidence type="ECO:0000313" key="1">
    <source>
        <dbReference type="EMBL" id="RCX17648.1"/>
    </source>
</evidence>
<sequence>MAIPLMQVAKSMLDMGTGGGELLSMLRPWPKSVCATEGYRPNLSVAKERFEPPGVTVLFVEDDEHLPFETKYEQGPSVPYSGREGLGRINDYEGCDYWQTARILPVHLSYRQLLSRGMF</sequence>
<organism evidence="1 2">
    <name type="scientific">Fontibacillus phaseoli</name>
    <dbReference type="NCBI Taxonomy" id="1416533"/>
    <lineage>
        <taxon>Bacteria</taxon>
        <taxon>Bacillati</taxon>
        <taxon>Bacillota</taxon>
        <taxon>Bacilli</taxon>
        <taxon>Bacillales</taxon>
        <taxon>Paenibacillaceae</taxon>
        <taxon>Fontibacillus</taxon>
    </lineage>
</organism>
<dbReference type="EMBL" id="QPJW01000008">
    <property type="protein sequence ID" value="RCX17648.1"/>
    <property type="molecule type" value="Genomic_DNA"/>
</dbReference>
<reference evidence="1 2" key="1">
    <citation type="submission" date="2018-07" db="EMBL/GenBank/DDBJ databases">
        <title>Genomic Encyclopedia of Type Strains, Phase III (KMG-III): the genomes of soil and plant-associated and newly described type strains.</title>
        <authorList>
            <person name="Whitman W."/>
        </authorList>
    </citation>
    <scope>NUCLEOTIDE SEQUENCE [LARGE SCALE GENOMIC DNA]</scope>
    <source>
        <strain evidence="1 2">CECT 8333</strain>
    </source>
</reference>
<dbReference type="Proteomes" id="UP000253090">
    <property type="component" value="Unassembled WGS sequence"/>
</dbReference>
<accession>A0A369BAM3</accession>
<keyword evidence="2" id="KW-1185">Reference proteome</keyword>
<comment type="caution">
    <text evidence="1">The sequence shown here is derived from an EMBL/GenBank/DDBJ whole genome shotgun (WGS) entry which is preliminary data.</text>
</comment>
<gene>
    <name evidence="1" type="ORF">DFP94_1086</name>
</gene>
<dbReference type="PANTHER" id="PTHR43460">
    <property type="entry name" value="METHYLTRANSFERASE"/>
    <property type="match status" value="1"/>
</dbReference>
<evidence type="ECO:0000313" key="2">
    <source>
        <dbReference type="Proteomes" id="UP000253090"/>
    </source>
</evidence>
<dbReference type="InterPro" id="IPR052939">
    <property type="entry name" value="23S_rRNA_MeTrnsfrase_RlmA"/>
</dbReference>
<dbReference type="Gene3D" id="3.40.50.150">
    <property type="entry name" value="Vaccinia Virus protein VP39"/>
    <property type="match status" value="1"/>
</dbReference>
<dbReference type="InterPro" id="IPR029063">
    <property type="entry name" value="SAM-dependent_MTases_sf"/>
</dbReference>
<name>A0A369BAM3_9BACL</name>
<protein>
    <submittedName>
        <fullName evidence="1">Uncharacterized protein</fullName>
    </submittedName>
</protein>
<proteinExistence type="predicted"/>